<keyword evidence="2" id="KW-0813">Transport</keyword>
<gene>
    <name evidence="6" type="ORF">Rifp1Sym_gd00020</name>
</gene>
<evidence type="ECO:0000313" key="6">
    <source>
        <dbReference type="EMBL" id="EGV49788.1"/>
    </source>
</evidence>
<evidence type="ECO:0000256" key="4">
    <source>
        <dbReference type="ARBA" id="ARBA00022840"/>
    </source>
</evidence>
<dbReference type="InterPro" id="IPR003593">
    <property type="entry name" value="AAA+_ATPase"/>
</dbReference>
<dbReference type="CDD" id="cd03220">
    <property type="entry name" value="ABC_KpsT_Wzt"/>
    <property type="match status" value="1"/>
</dbReference>
<dbReference type="GO" id="GO:0005524">
    <property type="term" value="F:ATP binding"/>
    <property type="evidence" value="ECO:0007669"/>
    <property type="project" value="UniProtKB-KW"/>
</dbReference>
<keyword evidence="3" id="KW-0547">Nucleotide-binding</keyword>
<evidence type="ECO:0000259" key="5">
    <source>
        <dbReference type="PROSITE" id="PS50893"/>
    </source>
</evidence>
<dbReference type="GO" id="GO:0140359">
    <property type="term" value="F:ABC-type transporter activity"/>
    <property type="evidence" value="ECO:0007669"/>
    <property type="project" value="InterPro"/>
</dbReference>
<dbReference type="InterPro" id="IPR003439">
    <property type="entry name" value="ABC_transporter-like_ATP-bd"/>
</dbReference>
<dbReference type="EMBL" id="AFOC01000161">
    <property type="protein sequence ID" value="EGV49788.1"/>
    <property type="molecule type" value="Genomic_DNA"/>
</dbReference>
<evidence type="ECO:0000256" key="3">
    <source>
        <dbReference type="ARBA" id="ARBA00022741"/>
    </source>
</evidence>
<dbReference type="SMART" id="SM00382">
    <property type="entry name" value="AAA"/>
    <property type="match status" value="1"/>
</dbReference>
<keyword evidence="7" id="KW-1185">Reference proteome</keyword>
<accession>G2DHW6</accession>
<dbReference type="Proteomes" id="UP000004491">
    <property type="component" value="Unassembled WGS sequence"/>
</dbReference>
<dbReference type="PANTHER" id="PTHR46743:SF2">
    <property type="entry name" value="TEICHOIC ACIDS EXPORT ATP-BINDING PROTEIN TAGH"/>
    <property type="match status" value="1"/>
</dbReference>
<name>G2DHW6_9GAMM</name>
<organism evidence="6 7">
    <name type="scientific">endosymbiont of Riftia pachyptila</name>
    <name type="common">vent Ph05</name>
    <dbReference type="NCBI Taxonomy" id="1048808"/>
    <lineage>
        <taxon>Bacteria</taxon>
        <taxon>Pseudomonadati</taxon>
        <taxon>Pseudomonadota</taxon>
        <taxon>Gammaproteobacteria</taxon>
        <taxon>sulfur-oxidizing symbionts</taxon>
    </lineage>
</organism>
<sequence length="295" mass="33462">MGTRGFKKPERDLQMSSNDFVIRANNLSKCYQIYDAPHDRLKQFTLPRMQKLVGIKQEQYFKEFWALKDVSFEIKRGETVGIIGRNGSGKSTLLQLICGTLTPSNGTVEINGRVAALLELGSGFNPEYSGRDNIYMYASVLGLSTEEVDKRYEKIVAFADIGDFIEQAIKTYSSGMTMRLAFAVIAHVDADILVIDEALAVGDAIFTQKCMRFLRRFMEFGTVLFVSHDVNAINNMCQQSIWLSDGEIRMFADAEKVSKEYTQYCNQEVYGESVKLNSIKKPKVLDDKSKQTRRR</sequence>
<evidence type="ECO:0000256" key="2">
    <source>
        <dbReference type="ARBA" id="ARBA00022448"/>
    </source>
</evidence>
<dbReference type="InterPro" id="IPR015860">
    <property type="entry name" value="ABC_transpr_TagH-like"/>
</dbReference>
<dbReference type="Gene3D" id="3.40.50.300">
    <property type="entry name" value="P-loop containing nucleotide triphosphate hydrolases"/>
    <property type="match status" value="1"/>
</dbReference>
<dbReference type="InterPro" id="IPR027417">
    <property type="entry name" value="P-loop_NTPase"/>
</dbReference>
<keyword evidence="4" id="KW-0067">ATP-binding</keyword>
<dbReference type="AlphaFoldDB" id="G2DHW6"/>
<dbReference type="GO" id="GO:0016887">
    <property type="term" value="F:ATP hydrolysis activity"/>
    <property type="evidence" value="ECO:0007669"/>
    <property type="project" value="InterPro"/>
</dbReference>
<dbReference type="Pfam" id="PF00005">
    <property type="entry name" value="ABC_tran"/>
    <property type="match status" value="1"/>
</dbReference>
<comment type="caution">
    <text evidence="6">The sequence shown here is derived from an EMBL/GenBank/DDBJ whole genome shotgun (WGS) entry which is preliminary data.</text>
</comment>
<dbReference type="PROSITE" id="PS50893">
    <property type="entry name" value="ABC_TRANSPORTER_2"/>
    <property type="match status" value="1"/>
</dbReference>
<dbReference type="PANTHER" id="PTHR46743">
    <property type="entry name" value="TEICHOIC ACIDS EXPORT ATP-BINDING PROTEIN TAGH"/>
    <property type="match status" value="1"/>
</dbReference>
<comment type="similarity">
    <text evidence="1">Belongs to the ABC transporter superfamily.</text>
</comment>
<evidence type="ECO:0000313" key="7">
    <source>
        <dbReference type="Proteomes" id="UP000004491"/>
    </source>
</evidence>
<feature type="domain" description="ABC transporter" evidence="5">
    <location>
        <begin position="47"/>
        <end position="270"/>
    </location>
</feature>
<reference evidence="6" key="1">
    <citation type="journal article" date="2011" name="ISME J.">
        <title>The endosymbionts of the deep-sea tubeworms Riftia pachyptila and Tevnia jerichonana share an identical physiology as revealed by proteogenomic analyses.</title>
        <authorList>
            <person name="Gardebrecht A."/>
            <person name="Markert S."/>
            <person name="Felbeck H."/>
            <person name="Thuermer A."/>
            <person name="Albrecht D."/>
            <person name="Wollherr A."/>
            <person name="Kabisch J."/>
            <person name="Lehmann R."/>
            <person name="Daniel R."/>
            <person name="Liesegang H."/>
            <person name="Hecker M."/>
            <person name="Sievert S.M."/>
            <person name="Schweder T."/>
        </authorList>
    </citation>
    <scope>NUCLEOTIDE SEQUENCE [LARGE SCALE GENOMIC DNA]</scope>
</reference>
<evidence type="ECO:0000256" key="1">
    <source>
        <dbReference type="ARBA" id="ARBA00005417"/>
    </source>
</evidence>
<dbReference type="SUPFAM" id="SSF52540">
    <property type="entry name" value="P-loop containing nucleoside triphosphate hydrolases"/>
    <property type="match status" value="1"/>
</dbReference>
<dbReference type="InterPro" id="IPR050683">
    <property type="entry name" value="Bact_Polysacc_Export_ATP-bd"/>
</dbReference>
<protein>
    <submittedName>
        <fullName evidence="6">ABC O-antigen/lipopolysaccharide exporter, ATPase subunit</fullName>
    </submittedName>
</protein>
<dbReference type="GO" id="GO:0016020">
    <property type="term" value="C:membrane"/>
    <property type="evidence" value="ECO:0007669"/>
    <property type="project" value="InterPro"/>
</dbReference>
<proteinExistence type="inferred from homology"/>